<dbReference type="PROSITE" id="PS51194">
    <property type="entry name" value="HELICASE_CTER"/>
    <property type="match status" value="1"/>
</dbReference>
<gene>
    <name evidence="5" type="ORF">HO133_003068</name>
</gene>
<proteinExistence type="predicted"/>
<dbReference type="GO" id="GO:0005524">
    <property type="term" value="F:ATP binding"/>
    <property type="evidence" value="ECO:0007669"/>
    <property type="project" value="InterPro"/>
</dbReference>
<dbReference type="InterPro" id="IPR050742">
    <property type="entry name" value="Helicase_Restrict-Modif_Enz"/>
</dbReference>
<sequence length="647" mass="71879">MIDVRRLATLAPAIAPELVSSIRLREYQEECIKSVLSYLERGHKRLGISLATGSGKTVIFTQLIDRIQAPTPDATQTLILVHRRELVEQAARHCKNAYPSKSIEIEMGSSHASGGADITVASIWSIVSGDRMLKFDPKRFKLVLVDEAHHIVAAKFMETLTYFGLLLKDSTTADSPAPAALVGVSATLSRFDGLRLSDAIDHIVYHKDYVDMIGEKWLSDVIFTTVQSKADVSGVKKGLAGDFQVGDLSRAVNTPETNEITVRAWMARAADRKSTLVFCVDLAHVSDLTATFRRHGIEAKFVTGNTPKRIRGERLDAFRNRQYPVLLNCGVFTEGTDIPNIDCVVLARPTKSRNLLVQMIGRGMRLYPGKENCHIIDMVVSLEAGIVTTPTLFGLDPGELVTGANIEAMKSQHERKELEAIREERAADHATNISLPSRQSTITFTDYVSVFDLIDDTSRERHIRGISQLAWVMVGQNRYVLSAQSGDYLTIECSDVGSSTTFSVTYTQKVPERDRSPESKAKSPYMRPRVVANSSTFSDAVHAADTFALTKFPWRFVHNGQAWRKQPATEGQLAFVNKIRPMADQLTGDMISKGKATDMISKIKFGAKGWFSKLEAEKKRKGRASEKIRQMDNVRQREEIRVGPVAH</sequence>
<dbReference type="Pfam" id="PF00271">
    <property type="entry name" value="Helicase_C"/>
    <property type="match status" value="1"/>
</dbReference>
<dbReference type="Gene3D" id="3.40.50.300">
    <property type="entry name" value="P-loop containing nucleotide triphosphate hydrolases"/>
    <property type="match status" value="2"/>
</dbReference>
<dbReference type="GO" id="GO:0070125">
    <property type="term" value="P:mitochondrial translational elongation"/>
    <property type="evidence" value="ECO:0007669"/>
    <property type="project" value="TreeGrafter"/>
</dbReference>
<keyword evidence="1" id="KW-0378">Hydrolase</keyword>
<evidence type="ECO:0000313" key="6">
    <source>
        <dbReference type="Proteomes" id="UP000593566"/>
    </source>
</evidence>
<name>A0A8H6CBQ8_9LECA</name>
<dbReference type="Proteomes" id="UP000593566">
    <property type="component" value="Unassembled WGS sequence"/>
</dbReference>
<dbReference type="SUPFAM" id="SSF52540">
    <property type="entry name" value="P-loop containing nucleoside triphosphate hydrolases"/>
    <property type="match status" value="1"/>
</dbReference>
<keyword evidence="1" id="KW-0347">Helicase</keyword>
<comment type="caution">
    <text evidence="5">The sequence shown here is derived from an EMBL/GenBank/DDBJ whole genome shotgun (WGS) entry which is preliminary data.</text>
</comment>
<dbReference type="GO" id="GO:0032042">
    <property type="term" value="P:mitochondrial DNA metabolic process"/>
    <property type="evidence" value="ECO:0007669"/>
    <property type="project" value="TreeGrafter"/>
</dbReference>
<keyword evidence="1" id="KW-0547">Nucleotide-binding</keyword>
<dbReference type="InterPro" id="IPR027417">
    <property type="entry name" value="P-loop_NTPase"/>
</dbReference>
<organism evidence="5 6">
    <name type="scientific">Letharia lupina</name>
    <dbReference type="NCBI Taxonomy" id="560253"/>
    <lineage>
        <taxon>Eukaryota</taxon>
        <taxon>Fungi</taxon>
        <taxon>Dikarya</taxon>
        <taxon>Ascomycota</taxon>
        <taxon>Pezizomycotina</taxon>
        <taxon>Lecanoromycetes</taxon>
        <taxon>OSLEUM clade</taxon>
        <taxon>Lecanoromycetidae</taxon>
        <taxon>Lecanorales</taxon>
        <taxon>Lecanorineae</taxon>
        <taxon>Parmeliaceae</taxon>
        <taxon>Letharia</taxon>
    </lineage>
</organism>
<dbReference type="InterPro" id="IPR001650">
    <property type="entry name" value="Helicase_C-like"/>
</dbReference>
<dbReference type="InterPro" id="IPR014001">
    <property type="entry name" value="Helicase_ATP-bd"/>
</dbReference>
<dbReference type="Pfam" id="PF04851">
    <property type="entry name" value="ResIII"/>
    <property type="match status" value="1"/>
</dbReference>
<feature type="compositionally biased region" description="Basic and acidic residues" evidence="2">
    <location>
        <begin position="619"/>
        <end position="641"/>
    </location>
</feature>
<evidence type="ECO:0000313" key="5">
    <source>
        <dbReference type="EMBL" id="KAF6220635.1"/>
    </source>
</evidence>
<keyword evidence="1" id="KW-0067">ATP-binding</keyword>
<feature type="region of interest" description="Disordered" evidence="2">
    <location>
        <begin position="619"/>
        <end position="647"/>
    </location>
</feature>
<protein>
    <recommendedName>
        <fullName evidence="7">DEAD/DEAH box helicase</fullName>
    </recommendedName>
</protein>
<evidence type="ECO:0000259" key="4">
    <source>
        <dbReference type="PROSITE" id="PS51194"/>
    </source>
</evidence>
<feature type="domain" description="Helicase ATP-binding" evidence="3">
    <location>
        <begin position="37"/>
        <end position="206"/>
    </location>
</feature>
<evidence type="ECO:0000256" key="2">
    <source>
        <dbReference type="SAM" id="MobiDB-lite"/>
    </source>
</evidence>
<reference evidence="5 6" key="1">
    <citation type="journal article" date="2020" name="Genomics">
        <title>Complete, high-quality genomes from long-read metagenomic sequencing of two wolf lichen thalli reveals enigmatic genome architecture.</title>
        <authorList>
            <person name="McKenzie S.K."/>
            <person name="Walston R.F."/>
            <person name="Allen J.L."/>
        </authorList>
    </citation>
    <scope>NUCLEOTIDE SEQUENCE [LARGE SCALE GENOMIC DNA]</scope>
    <source>
        <strain evidence="5">WasteWater1</strain>
    </source>
</reference>
<dbReference type="GO" id="GO:0061749">
    <property type="term" value="F:forked DNA-dependent helicase activity"/>
    <property type="evidence" value="ECO:0007669"/>
    <property type="project" value="TreeGrafter"/>
</dbReference>
<dbReference type="EMBL" id="JACCJB010000016">
    <property type="protein sequence ID" value="KAF6220635.1"/>
    <property type="molecule type" value="Genomic_DNA"/>
</dbReference>
<dbReference type="PANTHER" id="PTHR47396:SF1">
    <property type="entry name" value="ATP-DEPENDENT HELICASE IRC3-RELATED"/>
    <property type="match status" value="1"/>
</dbReference>
<dbReference type="PANTHER" id="PTHR47396">
    <property type="entry name" value="TYPE I RESTRICTION ENZYME ECOKI R PROTEIN"/>
    <property type="match status" value="1"/>
</dbReference>
<keyword evidence="6" id="KW-1185">Reference proteome</keyword>
<dbReference type="AlphaFoldDB" id="A0A8H6CBQ8"/>
<evidence type="ECO:0000259" key="3">
    <source>
        <dbReference type="PROSITE" id="PS51192"/>
    </source>
</evidence>
<evidence type="ECO:0008006" key="7">
    <source>
        <dbReference type="Google" id="ProtNLM"/>
    </source>
</evidence>
<dbReference type="RefSeq" id="XP_037150070.1">
    <property type="nucleotide sequence ID" value="XM_037293992.1"/>
</dbReference>
<dbReference type="GO" id="GO:0000403">
    <property type="term" value="F:Y-form DNA binding"/>
    <property type="evidence" value="ECO:0007669"/>
    <property type="project" value="TreeGrafter"/>
</dbReference>
<evidence type="ECO:0000256" key="1">
    <source>
        <dbReference type="ARBA" id="ARBA00022806"/>
    </source>
</evidence>
<dbReference type="CDD" id="cd18799">
    <property type="entry name" value="SF2_C_EcoAI-like"/>
    <property type="match status" value="1"/>
</dbReference>
<dbReference type="PROSITE" id="PS51192">
    <property type="entry name" value="HELICASE_ATP_BIND_1"/>
    <property type="match status" value="1"/>
</dbReference>
<dbReference type="GO" id="GO:0005759">
    <property type="term" value="C:mitochondrial matrix"/>
    <property type="evidence" value="ECO:0007669"/>
    <property type="project" value="TreeGrafter"/>
</dbReference>
<dbReference type="GeneID" id="59331480"/>
<dbReference type="InterPro" id="IPR006935">
    <property type="entry name" value="Helicase/UvrB_N"/>
</dbReference>
<accession>A0A8H6CBQ8</accession>
<dbReference type="GO" id="GO:0036121">
    <property type="term" value="F:double-stranded DNA helicase activity"/>
    <property type="evidence" value="ECO:0007669"/>
    <property type="project" value="TreeGrafter"/>
</dbReference>
<dbReference type="GO" id="GO:0016787">
    <property type="term" value="F:hydrolase activity"/>
    <property type="evidence" value="ECO:0007669"/>
    <property type="project" value="InterPro"/>
</dbReference>
<feature type="domain" description="Helicase C-terminal" evidence="4">
    <location>
        <begin position="261"/>
        <end position="429"/>
    </location>
</feature>
<dbReference type="SMART" id="SM00490">
    <property type="entry name" value="HELICc"/>
    <property type="match status" value="1"/>
</dbReference>
<dbReference type="SMART" id="SM00487">
    <property type="entry name" value="DEXDc"/>
    <property type="match status" value="1"/>
</dbReference>